<dbReference type="Proteomes" id="UP001597024">
    <property type="component" value="Unassembled WGS sequence"/>
</dbReference>
<keyword evidence="3" id="KW-1185">Reference proteome</keyword>
<reference evidence="3" key="1">
    <citation type="journal article" date="2019" name="Int. J. Syst. Evol. Microbiol.">
        <title>The Global Catalogue of Microorganisms (GCM) 10K type strain sequencing project: providing services to taxonomists for standard genome sequencing and annotation.</title>
        <authorList>
            <consortium name="The Broad Institute Genomics Platform"/>
            <consortium name="The Broad Institute Genome Sequencing Center for Infectious Disease"/>
            <person name="Wu L."/>
            <person name="Ma J."/>
        </authorList>
    </citation>
    <scope>NUCLEOTIDE SEQUENCE [LARGE SCALE GENOMIC DNA]</scope>
    <source>
        <strain evidence="3">CCUG 62974</strain>
    </source>
</reference>
<dbReference type="PANTHER" id="PTHR42981">
    <property type="entry name" value="PYRUVATE DEHYDROGENASE [UBIQUINONE]"/>
    <property type="match status" value="1"/>
</dbReference>
<name>A0ABW3E1Z8_9ACTN</name>
<dbReference type="EMBL" id="JBHTHX010002230">
    <property type="protein sequence ID" value="MFD0890125.1"/>
    <property type="molecule type" value="Genomic_DNA"/>
</dbReference>
<evidence type="ECO:0000313" key="2">
    <source>
        <dbReference type="EMBL" id="MFD0890125.1"/>
    </source>
</evidence>
<evidence type="ECO:0000259" key="1">
    <source>
        <dbReference type="Pfam" id="PF02776"/>
    </source>
</evidence>
<feature type="non-terminal residue" evidence="2">
    <location>
        <position position="64"/>
    </location>
</feature>
<protein>
    <submittedName>
        <fullName evidence="2">Thiamine pyrophosphate-binding protein</fullName>
    </submittedName>
</protein>
<proteinExistence type="predicted"/>
<comment type="caution">
    <text evidence="2">The sequence shown here is derived from an EMBL/GenBank/DDBJ whole genome shotgun (WGS) entry which is preliminary data.</text>
</comment>
<gene>
    <name evidence="2" type="ORF">ACFQ08_36750</name>
</gene>
<dbReference type="Gene3D" id="3.40.50.970">
    <property type="match status" value="1"/>
</dbReference>
<dbReference type="Pfam" id="PF02776">
    <property type="entry name" value="TPP_enzyme_N"/>
    <property type="match status" value="1"/>
</dbReference>
<dbReference type="InterPro" id="IPR047211">
    <property type="entry name" value="POXB-like"/>
</dbReference>
<feature type="domain" description="Thiamine pyrophosphate enzyme N-terminal TPP-binding" evidence="1">
    <location>
        <begin position="3"/>
        <end position="64"/>
    </location>
</feature>
<sequence length="64" mass="6746">MGTVAEQFVEVLRQAGAERIYGVVGDSLNPVVDAVRRAEGIDWVQVRNEEAGAFAAAAEAQVTG</sequence>
<dbReference type="InterPro" id="IPR012001">
    <property type="entry name" value="Thiamin_PyroP_enz_TPP-bd_dom"/>
</dbReference>
<accession>A0ABW3E1Z8</accession>
<evidence type="ECO:0000313" key="3">
    <source>
        <dbReference type="Proteomes" id="UP001597024"/>
    </source>
</evidence>
<dbReference type="PANTHER" id="PTHR42981:SF2">
    <property type="entry name" value="PYRUVATE DEHYDROGENASE [UBIQUINONE]"/>
    <property type="match status" value="1"/>
</dbReference>
<organism evidence="2 3">
    <name type="scientific">Streptosporangium algeriense</name>
    <dbReference type="NCBI Taxonomy" id="1682748"/>
    <lineage>
        <taxon>Bacteria</taxon>
        <taxon>Bacillati</taxon>
        <taxon>Actinomycetota</taxon>
        <taxon>Actinomycetes</taxon>
        <taxon>Streptosporangiales</taxon>
        <taxon>Streptosporangiaceae</taxon>
        <taxon>Streptosporangium</taxon>
    </lineage>
</organism>
<dbReference type="InterPro" id="IPR029061">
    <property type="entry name" value="THDP-binding"/>
</dbReference>
<dbReference type="SUPFAM" id="SSF52518">
    <property type="entry name" value="Thiamin diphosphate-binding fold (THDP-binding)"/>
    <property type="match status" value="1"/>
</dbReference>